<feature type="transmembrane region" description="Helical" evidence="1">
    <location>
        <begin position="35"/>
        <end position="65"/>
    </location>
</feature>
<evidence type="ECO:0000313" key="2">
    <source>
        <dbReference type="EMBL" id="KQK28912.1"/>
    </source>
</evidence>
<sequence length="98" mass="10361">MAVSIELTDEERGYAAQAAAMKPGFLPTLLSYLPYLAPVILFGGYGLAIGDLTAVALAFICLLALNLWWIHAQSRPTALFRAICHKLVAAGGRSGAAE</sequence>
<evidence type="ECO:0000313" key="4">
    <source>
        <dbReference type="Proteomes" id="UP000051562"/>
    </source>
</evidence>
<name>A0A0Q3I1Y4_9HYPH</name>
<dbReference type="EMBL" id="LMAR01000056">
    <property type="protein sequence ID" value="KQK28912.1"/>
    <property type="molecule type" value="Genomic_DNA"/>
</dbReference>
<proteinExistence type="predicted"/>
<accession>A0A0Q3I1Y4</accession>
<keyword evidence="1" id="KW-0812">Transmembrane</keyword>
<dbReference type="STRING" id="53254.SAMN05660750_02061"/>
<dbReference type="RefSeq" id="WP_055729814.1">
    <property type="nucleotide sequence ID" value="NZ_FUYX01000004.1"/>
</dbReference>
<evidence type="ECO:0000256" key="1">
    <source>
        <dbReference type="SAM" id="Phobius"/>
    </source>
</evidence>
<gene>
    <name evidence="2" type="ORF">ARD30_06195</name>
    <name evidence="3" type="ORF">SAMN05660750_02061</name>
</gene>
<organism evidence="2 4">
    <name type="scientific">Bosea thiooxidans</name>
    <dbReference type="NCBI Taxonomy" id="53254"/>
    <lineage>
        <taxon>Bacteria</taxon>
        <taxon>Pseudomonadati</taxon>
        <taxon>Pseudomonadota</taxon>
        <taxon>Alphaproteobacteria</taxon>
        <taxon>Hyphomicrobiales</taxon>
        <taxon>Boseaceae</taxon>
        <taxon>Bosea</taxon>
    </lineage>
</organism>
<dbReference type="AlphaFoldDB" id="A0A0Q3I1Y4"/>
<evidence type="ECO:0000313" key="3">
    <source>
        <dbReference type="EMBL" id="SKB71742.1"/>
    </source>
</evidence>
<keyword evidence="1" id="KW-1133">Transmembrane helix</keyword>
<reference evidence="3 5" key="2">
    <citation type="submission" date="2017-02" db="EMBL/GenBank/DDBJ databases">
        <authorList>
            <person name="Peterson S.W."/>
        </authorList>
    </citation>
    <scope>NUCLEOTIDE SEQUENCE [LARGE SCALE GENOMIC DNA]</scope>
    <source>
        <strain evidence="3 5">DSM 9653</strain>
    </source>
</reference>
<dbReference type="EMBL" id="FUYX01000004">
    <property type="protein sequence ID" value="SKB71742.1"/>
    <property type="molecule type" value="Genomic_DNA"/>
</dbReference>
<dbReference type="OrthoDB" id="8454293at2"/>
<reference evidence="2 4" key="1">
    <citation type="submission" date="2015-10" db="EMBL/GenBank/DDBJ databases">
        <title>Draft genome of Bosea thiooxidans.</title>
        <authorList>
            <person name="Wang X."/>
        </authorList>
    </citation>
    <scope>NUCLEOTIDE SEQUENCE [LARGE SCALE GENOMIC DNA]</scope>
    <source>
        <strain evidence="2 4">CGMCC 9174</strain>
    </source>
</reference>
<evidence type="ECO:0000313" key="5">
    <source>
        <dbReference type="Proteomes" id="UP000190130"/>
    </source>
</evidence>
<protein>
    <submittedName>
        <fullName evidence="2">Uncharacterized protein</fullName>
    </submittedName>
</protein>
<keyword evidence="1" id="KW-0472">Membrane</keyword>
<dbReference type="Proteomes" id="UP000190130">
    <property type="component" value="Unassembled WGS sequence"/>
</dbReference>
<keyword evidence="4" id="KW-1185">Reference proteome</keyword>
<dbReference type="Proteomes" id="UP000051562">
    <property type="component" value="Unassembled WGS sequence"/>
</dbReference>